<sequence>MIKTFEDALDMCDYDIKVKFAYLDNLLCDLDDDISEVFEEIAYAEVDEEICNRLIESDFEDERERLFKINQRQMKLAEELDYLQVKYDIVEDLYEEVLFNILANID</sequence>
<evidence type="ECO:0000313" key="1">
    <source>
        <dbReference type="EMBL" id="MSU01390.1"/>
    </source>
</evidence>
<organism evidence="1 2">
    <name type="scientific">Tissierella pigra</name>
    <dbReference type="NCBI Taxonomy" id="2607614"/>
    <lineage>
        <taxon>Bacteria</taxon>
        <taxon>Bacillati</taxon>
        <taxon>Bacillota</taxon>
        <taxon>Tissierellia</taxon>
        <taxon>Tissierellales</taxon>
        <taxon>Tissierellaceae</taxon>
        <taxon>Tissierella</taxon>
    </lineage>
</organism>
<keyword evidence="2" id="KW-1185">Reference proteome</keyword>
<dbReference type="EMBL" id="VUNQ01000014">
    <property type="protein sequence ID" value="MSU01390.1"/>
    <property type="molecule type" value="Genomic_DNA"/>
</dbReference>
<dbReference type="AlphaFoldDB" id="A0A6N7Y015"/>
<dbReference type="RefSeq" id="WP_154439804.1">
    <property type="nucleotide sequence ID" value="NZ_VUNQ01000014.1"/>
</dbReference>
<reference evidence="1 2" key="1">
    <citation type="submission" date="2019-09" db="EMBL/GenBank/DDBJ databases">
        <title>In-depth cultivation of the pig gut microbiome towards novel bacterial diversity and tailored functional studies.</title>
        <authorList>
            <person name="Wylensek D."/>
            <person name="Hitch T.C.A."/>
            <person name="Clavel T."/>
        </authorList>
    </citation>
    <scope>NUCLEOTIDE SEQUENCE [LARGE SCALE GENOMIC DNA]</scope>
    <source>
        <strain evidence="1 2">WCA3-693-APC-4?</strain>
    </source>
</reference>
<evidence type="ECO:0000313" key="2">
    <source>
        <dbReference type="Proteomes" id="UP000469523"/>
    </source>
</evidence>
<comment type="caution">
    <text evidence="1">The sequence shown here is derived from an EMBL/GenBank/DDBJ whole genome shotgun (WGS) entry which is preliminary data.</text>
</comment>
<protein>
    <submittedName>
        <fullName evidence="1">Uncharacterized protein</fullName>
    </submittedName>
</protein>
<proteinExistence type="predicted"/>
<dbReference type="Proteomes" id="UP000469523">
    <property type="component" value="Unassembled WGS sequence"/>
</dbReference>
<gene>
    <name evidence="1" type="ORF">FYJ83_07910</name>
</gene>
<accession>A0A6N7Y015</accession>
<name>A0A6N7Y015_9FIRM</name>